<proteinExistence type="predicted"/>
<sequence>MAMNDDDIDIDLQYPEPDDAEYEQDADILVYISDSMDQWARNLRRIGHRDLATEASALASWRPRSRKTAVVGRAGSGKSTVMNAILQAPVLSTSSVGRACTTFPTEVIYEGENEYRAVISYVSKQQWEKTLTLLLNDINPDEDDFEDLFEAPDTSPSVEAEAALLSVYPHHKATFDDPIPNIQLTVNNLLDDPVVAPLLGGEQHFTALSAESLEQELDGYLSGCRHDPSKPVLWSLVDIVRIYGPFEVLRSGMILVDLPGYGDRNAVRAKRADDYLEEADNLILVCGIDRAVDEKETKDWMVKCIKRFAVFDNHKVEDGGLTVVITGLDRHVLEKDVRAYLTEEQANTLKDFQMASTTLSSLVSCLYLIQFYRQQGEQATKHKIVARRKINEAKTRKNSKLKSPMLRSQAERDMNLAIAEHEQHLTTLRLIAEKMQLFFAHVREDEVRSSVQSLYRATMLSTQEGQDLVEIESIPVFVVGALDFFCLSGLVTLGTQCQVFNNINATGVPALQAYIRTTGEKYFLSTVKGILVRGHTLLAEVQGRLEATVRQNMESLSTYESDAGSLFDALKVENVKTLLTGFKIIDEDQKSMETALREGALRAVVACPAAVKVLAKFKSNTYQALMRRNGILGDTRGTALFAVATDWGENSGIDFGCVTGTNPTIRIY</sequence>
<accession>A0ACB8B509</accession>
<evidence type="ECO:0000313" key="2">
    <source>
        <dbReference type="Proteomes" id="UP000790709"/>
    </source>
</evidence>
<gene>
    <name evidence="1" type="ORF">BV22DRAFT_1198964</name>
</gene>
<name>A0ACB8B509_9AGAM</name>
<dbReference type="EMBL" id="MU266586">
    <property type="protein sequence ID" value="KAH7920344.1"/>
    <property type="molecule type" value="Genomic_DNA"/>
</dbReference>
<comment type="caution">
    <text evidence="1">The sequence shown here is derived from an EMBL/GenBank/DDBJ whole genome shotgun (WGS) entry which is preliminary data.</text>
</comment>
<protein>
    <submittedName>
        <fullName evidence="1">Uncharacterized protein</fullName>
    </submittedName>
</protein>
<organism evidence="1 2">
    <name type="scientific">Leucogyrophana mollusca</name>
    <dbReference type="NCBI Taxonomy" id="85980"/>
    <lineage>
        <taxon>Eukaryota</taxon>
        <taxon>Fungi</taxon>
        <taxon>Dikarya</taxon>
        <taxon>Basidiomycota</taxon>
        <taxon>Agaricomycotina</taxon>
        <taxon>Agaricomycetes</taxon>
        <taxon>Agaricomycetidae</taxon>
        <taxon>Boletales</taxon>
        <taxon>Boletales incertae sedis</taxon>
        <taxon>Leucogyrophana</taxon>
    </lineage>
</organism>
<evidence type="ECO:0000313" key="1">
    <source>
        <dbReference type="EMBL" id="KAH7920344.1"/>
    </source>
</evidence>
<dbReference type="Proteomes" id="UP000790709">
    <property type="component" value="Unassembled WGS sequence"/>
</dbReference>
<keyword evidence="2" id="KW-1185">Reference proteome</keyword>
<reference evidence="1" key="1">
    <citation type="journal article" date="2021" name="New Phytol.">
        <title>Evolutionary innovations through gain and loss of genes in the ectomycorrhizal Boletales.</title>
        <authorList>
            <person name="Wu G."/>
            <person name="Miyauchi S."/>
            <person name="Morin E."/>
            <person name="Kuo A."/>
            <person name="Drula E."/>
            <person name="Varga T."/>
            <person name="Kohler A."/>
            <person name="Feng B."/>
            <person name="Cao Y."/>
            <person name="Lipzen A."/>
            <person name="Daum C."/>
            <person name="Hundley H."/>
            <person name="Pangilinan J."/>
            <person name="Johnson J."/>
            <person name="Barry K."/>
            <person name="LaButti K."/>
            <person name="Ng V."/>
            <person name="Ahrendt S."/>
            <person name="Min B."/>
            <person name="Choi I.G."/>
            <person name="Park H."/>
            <person name="Plett J.M."/>
            <person name="Magnuson J."/>
            <person name="Spatafora J.W."/>
            <person name="Nagy L.G."/>
            <person name="Henrissat B."/>
            <person name="Grigoriev I.V."/>
            <person name="Yang Z.L."/>
            <person name="Xu J."/>
            <person name="Martin F.M."/>
        </authorList>
    </citation>
    <scope>NUCLEOTIDE SEQUENCE</scope>
    <source>
        <strain evidence="1">KUC20120723A-06</strain>
    </source>
</reference>